<evidence type="ECO:0000256" key="1">
    <source>
        <dbReference type="ARBA" id="ARBA00005912"/>
    </source>
</evidence>
<organism evidence="5">
    <name type="scientific">hydrothermal vent metagenome</name>
    <dbReference type="NCBI Taxonomy" id="652676"/>
    <lineage>
        <taxon>unclassified sequences</taxon>
        <taxon>metagenomes</taxon>
        <taxon>ecological metagenomes</taxon>
    </lineage>
</organism>
<dbReference type="AlphaFoldDB" id="A0A3B0TIU9"/>
<keyword evidence="2" id="KW-0648">Protein biosynthesis</keyword>
<feature type="domain" description="Ribosome recycling factor" evidence="4">
    <location>
        <begin position="21"/>
        <end position="182"/>
    </location>
</feature>
<dbReference type="Pfam" id="PF01765">
    <property type="entry name" value="RRF"/>
    <property type="match status" value="1"/>
</dbReference>
<dbReference type="InterPro" id="IPR002661">
    <property type="entry name" value="Ribosome_recyc_fac"/>
</dbReference>
<dbReference type="GO" id="GO:0043023">
    <property type="term" value="F:ribosomal large subunit binding"/>
    <property type="evidence" value="ECO:0007669"/>
    <property type="project" value="TreeGrafter"/>
</dbReference>
<dbReference type="PANTHER" id="PTHR20982">
    <property type="entry name" value="RIBOSOME RECYCLING FACTOR"/>
    <property type="match status" value="1"/>
</dbReference>
<dbReference type="GO" id="GO:0006412">
    <property type="term" value="P:translation"/>
    <property type="evidence" value="ECO:0007669"/>
    <property type="project" value="UniProtKB-KW"/>
</dbReference>
<feature type="coiled-coil region" evidence="3">
    <location>
        <begin position="113"/>
        <end position="180"/>
    </location>
</feature>
<dbReference type="InterPro" id="IPR036191">
    <property type="entry name" value="RRF_sf"/>
</dbReference>
<name>A0A3B0TIU9_9ZZZZ</name>
<dbReference type="Gene3D" id="1.10.132.20">
    <property type="entry name" value="Ribosome-recycling factor"/>
    <property type="match status" value="1"/>
</dbReference>
<gene>
    <name evidence="5" type="ORF">MNBD_BACTEROID05-285</name>
</gene>
<dbReference type="FunFam" id="3.30.1360.40:FF:000001">
    <property type="entry name" value="Ribosome-recycling factor"/>
    <property type="match status" value="1"/>
</dbReference>
<dbReference type="InterPro" id="IPR023584">
    <property type="entry name" value="Ribosome_recyc_fac_dom"/>
</dbReference>
<sequence>MNYDFSLFKNKIIEVENWLLKEFSSIHTGRAVPALLDGVAIDSYGAKTAINHVASVTTEDPRTLRVSPWDKSQIKDIEKAINDANLGVSVASDDQGLRVFFPELTTERRQAFVKIAREKLEDARVSFRKEREEVWGDIQKKEKDGEISEDDKFHLKDELQKIMDDENRKLEEMSEAKEREIMS</sequence>
<comment type="similarity">
    <text evidence="1">Belongs to the RRF family.</text>
</comment>
<dbReference type="NCBIfam" id="TIGR00496">
    <property type="entry name" value="frr"/>
    <property type="match status" value="1"/>
</dbReference>
<keyword evidence="3" id="KW-0175">Coiled coil</keyword>
<dbReference type="EMBL" id="UOEN01000394">
    <property type="protein sequence ID" value="VAW17888.1"/>
    <property type="molecule type" value="Genomic_DNA"/>
</dbReference>
<protein>
    <submittedName>
        <fullName evidence="5">Ribosome recycling factor</fullName>
    </submittedName>
</protein>
<reference evidence="5" key="1">
    <citation type="submission" date="2018-06" db="EMBL/GenBank/DDBJ databases">
        <authorList>
            <person name="Zhirakovskaya E."/>
        </authorList>
    </citation>
    <scope>NUCLEOTIDE SEQUENCE</scope>
</reference>
<evidence type="ECO:0000256" key="2">
    <source>
        <dbReference type="ARBA" id="ARBA00022917"/>
    </source>
</evidence>
<evidence type="ECO:0000313" key="5">
    <source>
        <dbReference type="EMBL" id="VAW17888.1"/>
    </source>
</evidence>
<dbReference type="Gene3D" id="3.30.1360.40">
    <property type="match status" value="1"/>
</dbReference>
<dbReference type="SUPFAM" id="SSF55194">
    <property type="entry name" value="Ribosome recycling factor, RRF"/>
    <property type="match status" value="1"/>
</dbReference>
<accession>A0A3B0TIU9</accession>
<proteinExistence type="inferred from homology"/>
<evidence type="ECO:0000259" key="4">
    <source>
        <dbReference type="Pfam" id="PF01765"/>
    </source>
</evidence>
<evidence type="ECO:0000256" key="3">
    <source>
        <dbReference type="SAM" id="Coils"/>
    </source>
</evidence>
<dbReference type="PANTHER" id="PTHR20982:SF3">
    <property type="entry name" value="MITOCHONDRIAL RIBOSOME RECYCLING FACTOR PSEUDO 1"/>
    <property type="match status" value="1"/>
</dbReference>